<feature type="signal peptide" evidence="1">
    <location>
        <begin position="1"/>
        <end position="31"/>
    </location>
</feature>
<feature type="chain" id="PRO_5006876192" evidence="1">
    <location>
        <begin position="32"/>
        <end position="62"/>
    </location>
</feature>
<organism evidence="2 3">
    <name type="scientific">Trichinella britovi</name>
    <name type="common">Parasitic roundworm</name>
    <dbReference type="NCBI Taxonomy" id="45882"/>
    <lineage>
        <taxon>Eukaryota</taxon>
        <taxon>Metazoa</taxon>
        <taxon>Ecdysozoa</taxon>
        <taxon>Nematoda</taxon>
        <taxon>Enoplea</taxon>
        <taxon>Dorylaimia</taxon>
        <taxon>Trichinellida</taxon>
        <taxon>Trichinellidae</taxon>
        <taxon>Trichinella</taxon>
    </lineage>
</organism>
<comment type="caution">
    <text evidence="2">The sequence shown here is derived from an EMBL/GenBank/DDBJ whole genome shotgun (WGS) entry which is preliminary data.</text>
</comment>
<name>A0A0V1CTJ0_TRIBR</name>
<proteinExistence type="predicted"/>
<protein>
    <submittedName>
        <fullName evidence="2">Uncharacterized protein</fullName>
    </submittedName>
</protein>
<dbReference type="AlphaFoldDB" id="A0A0V1CTJ0"/>
<keyword evidence="1" id="KW-0732">Signal</keyword>
<evidence type="ECO:0000313" key="3">
    <source>
        <dbReference type="Proteomes" id="UP000054653"/>
    </source>
</evidence>
<accession>A0A0V1CTJ0</accession>
<sequence>MRQVKSNQPCLDCCMFFCLLFRLLQERSVHGIENCAYFIFQKTTAFAFQLPCWSSRGVAGSL</sequence>
<dbReference type="EMBL" id="JYDI01000101">
    <property type="protein sequence ID" value="KRY52625.1"/>
    <property type="molecule type" value="Genomic_DNA"/>
</dbReference>
<evidence type="ECO:0000256" key="1">
    <source>
        <dbReference type="SAM" id="SignalP"/>
    </source>
</evidence>
<keyword evidence="3" id="KW-1185">Reference proteome</keyword>
<evidence type="ECO:0000313" key="2">
    <source>
        <dbReference type="EMBL" id="KRY52625.1"/>
    </source>
</evidence>
<gene>
    <name evidence="2" type="ORF">T03_13508</name>
</gene>
<dbReference type="Proteomes" id="UP000054653">
    <property type="component" value="Unassembled WGS sequence"/>
</dbReference>
<reference evidence="2 3" key="1">
    <citation type="submission" date="2015-01" db="EMBL/GenBank/DDBJ databases">
        <title>Evolution of Trichinella species and genotypes.</title>
        <authorList>
            <person name="Korhonen P.K."/>
            <person name="Edoardo P."/>
            <person name="Giuseppe L.R."/>
            <person name="Gasser R.B."/>
        </authorList>
    </citation>
    <scope>NUCLEOTIDE SEQUENCE [LARGE SCALE GENOMIC DNA]</scope>
    <source>
        <strain evidence="2">ISS120</strain>
    </source>
</reference>